<dbReference type="InterPro" id="IPR052532">
    <property type="entry name" value="SUA5_domain"/>
</dbReference>
<proteinExistence type="predicted"/>
<feature type="domain" description="YrdC-like" evidence="1">
    <location>
        <begin position="14"/>
        <end position="200"/>
    </location>
</feature>
<dbReference type="PROSITE" id="PS51163">
    <property type="entry name" value="YRDC"/>
    <property type="match status" value="1"/>
</dbReference>
<evidence type="ECO:0000313" key="2">
    <source>
        <dbReference type="EMBL" id="ALP53410.1"/>
    </source>
</evidence>
<dbReference type="PANTHER" id="PTHR42828">
    <property type="entry name" value="DHBP SYNTHASE RIBB-LIKE ALPHA/BETA DOMAIN-CONTAINING PROTEIN"/>
    <property type="match status" value="1"/>
</dbReference>
<evidence type="ECO:0000259" key="1">
    <source>
        <dbReference type="PROSITE" id="PS51163"/>
    </source>
</evidence>
<reference evidence="2" key="1">
    <citation type="submission" date="2015-10" db="EMBL/GenBank/DDBJ databases">
        <title>Description of Candidatus Tenderia electrophaga gen. nov, sp. nov., an Uncultivated Electroautotroph from a Biocathode Enrichment.</title>
        <authorList>
            <person name="Eddie B.J."/>
            <person name="Malanoski A.P."/>
            <person name="Wang Z."/>
            <person name="Hall R.J."/>
            <person name="Oh S.D."/>
            <person name="Heiner C."/>
            <person name="Lin B."/>
            <person name="Strycharz-Glaven S.M."/>
        </authorList>
    </citation>
    <scope>NUCLEOTIDE SEQUENCE [LARGE SCALE GENOMIC DNA]</scope>
    <source>
        <strain evidence="2">NRL1</strain>
    </source>
</reference>
<sequence length="206" mass="23116">MSQFFQIHPETPQQRLIRGAVEIIRQGGVVIYPTDSCYAFGCQIGDKKAVERIRRIRSLDDKHNFTLMCRDLSEMSDYAQIDNIAYRFIKGLTPGPYTFVLPAMKVVPKRLLHPKRKTIGVRMPDNAIALALLDALGEPILSSTMILPGDEFPMIDPYDMRDTVGHQVDLIIDGGYCGLEPTTVIELLDETPEVVRRGKGADELVL</sequence>
<protein>
    <submittedName>
        <fullName evidence="2">Threonylcarbamoyl-AMP synthase</fullName>
    </submittedName>
</protein>
<keyword evidence="3" id="KW-1185">Reference proteome</keyword>
<dbReference type="PANTHER" id="PTHR42828:SF3">
    <property type="entry name" value="THREONYLCARBAMOYL-AMP SYNTHASE"/>
    <property type="match status" value="1"/>
</dbReference>
<name>A0A0S2TE59_9GAMM</name>
<dbReference type="KEGG" id="tee:Tel_09755"/>
<dbReference type="Pfam" id="PF01300">
    <property type="entry name" value="Sua5_yciO_yrdC"/>
    <property type="match status" value="1"/>
</dbReference>
<dbReference type="SUPFAM" id="SSF55821">
    <property type="entry name" value="YrdC/RibB"/>
    <property type="match status" value="1"/>
</dbReference>
<dbReference type="GO" id="GO:0003725">
    <property type="term" value="F:double-stranded RNA binding"/>
    <property type="evidence" value="ECO:0007669"/>
    <property type="project" value="InterPro"/>
</dbReference>
<evidence type="ECO:0000313" key="3">
    <source>
        <dbReference type="Proteomes" id="UP000055136"/>
    </source>
</evidence>
<dbReference type="EMBL" id="CP013099">
    <property type="protein sequence ID" value="ALP53410.1"/>
    <property type="molecule type" value="Genomic_DNA"/>
</dbReference>
<dbReference type="AlphaFoldDB" id="A0A0S2TE59"/>
<gene>
    <name evidence="2" type="ORF">Tel_09755</name>
</gene>
<dbReference type="InterPro" id="IPR006070">
    <property type="entry name" value="Sua5-like_dom"/>
</dbReference>
<accession>A0A0S2TE59</accession>
<dbReference type="STRING" id="1748243.Tel_09755"/>
<dbReference type="Gene3D" id="3.90.870.10">
    <property type="entry name" value="DHBP synthase"/>
    <property type="match status" value="1"/>
</dbReference>
<dbReference type="Proteomes" id="UP000055136">
    <property type="component" value="Chromosome"/>
</dbReference>
<dbReference type="NCBIfam" id="TIGR00057">
    <property type="entry name" value="L-threonylcarbamoyladenylate synthase"/>
    <property type="match status" value="1"/>
</dbReference>
<dbReference type="InterPro" id="IPR017945">
    <property type="entry name" value="DHBP_synth_RibB-like_a/b_dom"/>
</dbReference>
<organism evidence="2 3">
    <name type="scientific">Candidatus Tenderia electrophaga</name>
    <dbReference type="NCBI Taxonomy" id="1748243"/>
    <lineage>
        <taxon>Bacteria</taxon>
        <taxon>Pseudomonadati</taxon>
        <taxon>Pseudomonadota</taxon>
        <taxon>Gammaproteobacteria</taxon>
        <taxon>Candidatus Tenderiales</taxon>
        <taxon>Candidatus Tenderiaceae</taxon>
        <taxon>Candidatus Tenderia</taxon>
    </lineage>
</organism>